<dbReference type="Gene3D" id="3.30.40.10">
    <property type="entry name" value="Zinc/RING finger domain, C3HC4 (zinc finger)"/>
    <property type="match status" value="1"/>
</dbReference>
<dbReference type="InParanoid" id="A0A059AMB5"/>
<dbReference type="EMBL" id="KK198761">
    <property type="protein sequence ID" value="KCW54525.1"/>
    <property type="molecule type" value="Genomic_DNA"/>
</dbReference>
<name>A0A059AMB5_EUCGR</name>
<evidence type="ECO:0000313" key="1">
    <source>
        <dbReference type="EMBL" id="KCW54525.1"/>
    </source>
</evidence>
<protein>
    <submittedName>
        <fullName evidence="1">Uncharacterized protein</fullName>
    </submittedName>
</protein>
<dbReference type="STRING" id="71139.A0A059AMB5"/>
<dbReference type="InterPro" id="IPR013083">
    <property type="entry name" value="Znf_RING/FYVE/PHD"/>
</dbReference>
<dbReference type="CDD" id="cd23145">
    <property type="entry name" value="RING-HC_SPL2-like"/>
    <property type="match status" value="1"/>
</dbReference>
<dbReference type="AlphaFoldDB" id="A0A059AMB5"/>
<dbReference type="Gramene" id="KCW54525">
    <property type="protein sequence ID" value="KCW54525"/>
    <property type="gene ID" value="EUGRSUZ_I00478"/>
</dbReference>
<organism evidence="1">
    <name type="scientific">Eucalyptus grandis</name>
    <name type="common">Flooded gum</name>
    <dbReference type="NCBI Taxonomy" id="71139"/>
    <lineage>
        <taxon>Eukaryota</taxon>
        <taxon>Viridiplantae</taxon>
        <taxon>Streptophyta</taxon>
        <taxon>Embryophyta</taxon>
        <taxon>Tracheophyta</taxon>
        <taxon>Spermatophyta</taxon>
        <taxon>Magnoliopsida</taxon>
        <taxon>eudicotyledons</taxon>
        <taxon>Gunneridae</taxon>
        <taxon>Pentapetalae</taxon>
        <taxon>rosids</taxon>
        <taxon>malvids</taxon>
        <taxon>Myrtales</taxon>
        <taxon>Myrtaceae</taxon>
        <taxon>Myrtoideae</taxon>
        <taxon>Eucalypteae</taxon>
        <taxon>Eucalyptus</taxon>
    </lineage>
</organism>
<reference evidence="1" key="1">
    <citation type="submission" date="2013-07" db="EMBL/GenBank/DDBJ databases">
        <title>The genome of Eucalyptus grandis.</title>
        <authorList>
            <person name="Schmutz J."/>
            <person name="Hayes R."/>
            <person name="Myburg A."/>
            <person name="Tuskan G."/>
            <person name="Grattapaglia D."/>
            <person name="Rokhsar D.S."/>
        </authorList>
    </citation>
    <scope>NUCLEOTIDE SEQUENCE</scope>
    <source>
        <tissue evidence="1">Leaf extractions</tissue>
    </source>
</reference>
<proteinExistence type="predicted"/>
<dbReference type="InterPro" id="IPR044247">
    <property type="entry name" value="SPL2-like"/>
</dbReference>
<accession>A0A059AMB5</accession>
<dbReference type="GO" id="GO:0004842">
    <property type="term" value="F:ubiquitin-protein transferase activity"/>
    <property type="evidence" value="ECO:0007669"/>
    <property type="project" value="InterPro"/>
</dbReference>
<gene>
    <name evidence="1" type="ORF">EUGRSUZ_I00478</name>
</gene>
<dbReference type="PANTHER" id="PTHR47355">
    <property type="entry name" value="E3 UBIQUITIN-PROTEIN LIGASE SPL2"/>
    <property type="match status" value="1"/>
</dbReference>
<sequence>MTKDQMVIDLACQTRILFWISIYLGKVSIDGKSGGSADGMSRSSSSRAMLQSTSPTQTQWMIGSVPDGHLLVICLMRRGRSTFVPCGHLVCRQRCALSVEREVSPKCSVVGSRSLIQSGFLSIIVISFLLVRGWNVEIVSFSSFIYPSEKEHAHPLMESPQWTSDYFVSITMLRRSLQL</sequence>
<dbReference type="PANTHER" id="PTHR47355:SF1">
    <property type="entry name" value="E3 UBIQUITIN-PROTEIN LIGASE SPL2"/>
    <property type="match status" value="1"/>
</dbReference>